<dbReference type="CDD" id="cd10508">
    <property type="entry name" value="Zn-ribbon_RPB9"/>
    <property type="match status" value="1"/>
</dbReference>
<dbReference type="GO" id="GO:0006283">
    <property type="term" value="P:transcription-coupled nucleotide-excision repair"/>
    <property type="evidence" value="ECO:0007669"/>
    <property type="project" value="TreeGrafter"/>
</dbReference>
<evidence type="ECO:0000256" key="7">
    <source>
        <dbReference type="PROSITE-ProRule" id="PRU00472"/>
    </source>
</evidence>
<protein>
    <recommendedName>
        <fullName evidence="2">DNA-directed RNA polymerase II subunit RPB9</fullName>
    </recommendedName>
    <alternativeName>
        <fullName evidence="6">DNA-directed RNA polymerase II subunit 9</fullName>
    </alternativeName>
</protein>
<evidence type="ECO:0000256" key="6">
    <source>
        <dbReference type="ARBA" id="ARBA00042129"/>
    </source>
</evidence>
<keyword evidence="3" id="KW-0479">Metal-binding</keyword>
<dbReference type="GO" id="GO:0008270">
    <property type="term" value="F:zinc ion binding"/>
    <property type="evidence" value="ECO:0007669"/>
    <property type="project" value="UniProtKB-KW"/>
</dbReference>
<keyword evidence="4 7" id="KW-0863">Zinc-finger</keyword>
<dbReference type="InterPro" id="IPR034012">
    <property type="entry name" value="Zn_ribbon_RPB9_C"/>
</dbReference>
<dbReference type="InterPro" id="IPR012164">
    <property type="entry name" value="Rpa12/Rpb9/Rpc10/TFS"/>
</dbReference>
<reference evidence="9 10" key="1">
    <citation type="submission" date="2015-04" db="EMBL/GenBank/DDBJ databases">
        <title>The draft genome sequence of Fusarium langsethiae, a T-2/HT-2 mycotoxin producer.</title>
        <authorList>
            <person name="Lysoe E."/>
            <person name="Divon H.H."/>
            <person name="Terzi V."/>
            <person name="Orru L."/>
            <person name="Lamontanara A."/>
            <person name="Kolseth A.-K."/>
            <person name="Frandsen R.J."/>
            <person name="Nielsen K."/>
            <person name="Thrane U."/>
        </authorList>
    </citation>
    <scope>NUCLEOTIDE SEQUENCE [LARGE SCALE GENOMIC DNA]</scope>
    <source>
        <strain evidence="9 10">Fl201059</strain>
    </source>
</reference>
<dbReference type="Pfam" id="PF01096">
    <property type="entry name" value="Zn_ribbon_TFIIS"/>
    <property type="match status" value="1"/>
</dbReference>
<gene>
    <name evidence="9" type="ORF">FLAG1_01085</name>
</gene>
<feature type="domain" description="TFIIS-type" evidence="8">
    <location>
        <begin position="61"/>
        <end position="101"/>
    </location>
</feature>
<dbReference type="PANTHER" id="PTHR11239:SF1">
    <property type="entry name" value="DNA-DIRECTED RNA POLYMERASE II SUBUNIT RPB9"/>
    <property type="match status" value="1"/>
</dbReference>
<organism evidence="9 10">
    <name type="scientific">Fusarium langsethiae</name>
    <dbReference type="NCBI Taxonomy" id="179993"/>
    <lineage>
        <taxon>Eukaryota</taxon>
        <taxon>Fungi</taxon>
        <taxon>Dikarya</taxon>
        <taxon>Ascomycota</taxon>
        <taxon>Pezizomycotina</taxon>
        <taxon>Sordariomycetes</taxon>
        <taxon>Hypocreomycetidae</taxon>
        <taxon>Hypocreales</taxon>
        <taxon>Nectriaceae</taxon>
        <taxon>Fusarium</taxon>
    </lineage>
</organism>
<comment type="subunit">
    <text evidence="1">Component of the RNA polymerase II (Pol II) complex consisting of 12 subunits.</text>
</comment>
<dbReference type="Proteomes" id="UP000037904">
    <property type="component" value="Unassembled WGS sequence"/>
</dbReference>
<keyword evidence="10" id="KW-1185">Reference proteome</keyword>
<evidence type="ECO:0000256" key="4">
    <source>
        <dbReference type="ARBA" id="ARBA00022771"/>
    </source>
</evidence>
<evidence type="ECO:0000259" key="8">
    <source>
        <dbReference type="PROSITE" id="PS51133"/>
    </source>
</evidence>
<name>A0A0N0DHT1_FUSLA</name>
<dbReference type="GO" id="GO:0006367">
    <property type="term" value="P:transcription initiation at RNA polymerase II promoter"/>
    <property type="evidence" value="ECO:0007669"/>
    <property type="project" value="TreeGrafter"/>
</dbReference>
<dbReference type="EMBL" id="JXCE01000008">
    <property type="protein sequence ID" value="KPA45994.1"/>
    <property type="molecule type" value="Genomic_DNA"/>
</dbReference>
<dbReference type="PANTHER" id="PTHR11239">
    <property type="entry name" value="DNA-DIRECTED RNA POLYMERASE"/>
    <property type="match status" value="1"/>
</dbReference>
<evidence type="ECO:0000256" key="1">
    <source>
        <dbReference type="ARBA" id="ARBA00011730"/>
    </source>
</evidence>
<sequence>MLGLWYYNPAAKSADRDMTELKLETAVGARVARVFFGTRLSSLKDCWLTLFFFCALQLPRSTKTCPSCQHTEAVFFQSQQRSAETGMKLFYVCCECGHIFT</sequence>
<dbReference type="GO" id="GO:0003676">
    <property type="term" value="F:nucleic acid binding"/>
    <property type="evidence" value="ECO:0007669"/>
    <property type="project" value="InterPro"/>
</dbReference>
<keyword evidence="9" id="KW-0240">DNA-directed RNA polymerase</keyword>
<dbReference type="PROSITE" id="PS51133">
    <property type="entry name" value="ZF_TFIIS_2"/>
    <property type="match status" value="1"/>
</dbReference>
<dbReference type="InterPro" id="IPR001222">
    <property type="entry name" value="Znf_TFIIS"/>
</dbReference>
<comment type="caution">
    <text evidence="9">The sequence shown here is derived from an EMBL/GenBank/DDBJ whole genome shotgun (WGS) entry which is preliminary data.</text>
</comment>
<dbReference type="AlphaFoldDB" id="A0A0N0DHT1"/>
<dbReference type="GO" id="GO:0001193">
    <property type="term" value="P:maintenance of transcriptional fidelity during transcription elongation by RNA polymerase II"/>
    <property type="evidence" value="ECO:0007669"/>
    <property type="project" value="TreeGrafter"/>
</dbReference>
<dbReference type="PROSITE" id="PS00466">
    <property type="entry name" value="ZF_TFIIS_1"/>
    <property type="match status" value="1"/>
</dbReference>
<evidence type="ECO:0000256" key="5">
    <source>
        <dbReference type="ARBA" id="ARBA00022833"/>
    </source>
</evidence>
<dbReference type="GO" id="GO:0005665">
    <property type="term" value="C:RNA polymerase II, core complex"/>
    <property type="evidence" value="ECO:0007669"/>
    <property type="project" value="TreeGrafter"/>
</dbReference>
<evidence type="ECO:0000256" key="2">
    <source>
        <dbReference type="ARBA" id="ARBA00015926"/>
    </source>
</evidence>
<dbReference type="SUPFAM" id="SSF57783">
    <property type="entry name" value="Zinc beta-ribbon"/>
    <property type="match status" value="1"/>
</dbReference>
<keyword evidence="9" id="KW-0804">Transcription</keyword>
<keyword evidence="5" id="KW-0862">Zinc</keyword>
<dbReference type="GO" id="GO:0003899">
    <property type="term" value="F:DNA-directed RNA polymerase activity"/>
    <property type="evidence" value="ECO:0007669"/>
    <property type="project" value="InterPro"/>
</dbReference>
<accession>A0A0N0DHT1</accession>
<dbReference type="Gene3D" id="2.20.25.10">
    <property type="match status" value="1"/>
</dbReference>
<evidence type="ECO:0000313" key="9">
    <source>
        <dbReference type="EMBL" id="KPA45994.1"/>
    </source>
</evidence>
<evidence type="ECO:0000313" key="10">
    <source>
        <dbReference type="Proteomes" id="UP000037904"/>
    </source>
</evidence>
<evidence type="ECO:0000256" key="3">
    <source>
        <dbReference type="ARBA" id="ARBA00022723"/>
    </source>
</evidence>
<dbReference type="SMART" id="SM00440">
    <property type="entry name" value="ZnF_C2C2"/>
    <property type="match status" value="1"/>
</dbReference>
<proteinExistence type="predicted"/>